<name>A0A7J9CDR0_GOSGO</name>
<accession>A0A7J9CDR0</accession>
<reference evidence="1 2" key="1">
    <citation type="journal article" date="2019" name="Genome Biol. Evol.">
        <title>Insights into the evolution of the New World diploid cottons (Gossypium, subgenus Houzingenia) based on genome sequencing.</title>
        <authorList>
            <person name="Grover C.E."/>
            <person name="Arick M.A. 2nd"/>
            <person name="Thrash A."/>
            <person name="Conover J.L."/>
            <person name="Sanders W.S."/>
            <person name="Peterson D.G."/>
            <person name="Frelichowski J.E."/>
            <person name="Scheffler J.A."/>
            <person name="Scheffler B.E."/>
            <person name="Wendel J.F."/>
        </authorList>
    </citation>
    <scope>NUCLEOTIDE SEQUENCE [LARGE SCALE GENOMIC DNA]</scope>
    <source>
        <strain evidence="1">5</strain>
        <tissue evidence="1">Leaf</tissue>
    </source>
</reference>
<evidence type="ECO:0000313" key="2">
    <source>
        <dbReference type="Proteomes" id="UP000593579"/>
    </source>
</evidence>
<organism evidence="1 2">
    <name type="scientific">Gossypium gossypioides</name>
    <name type="common">Mexican cotton</name>
    <name type="synonym">Selera gossypioides</name>
    <dbReference type="NCBI Taxonomy" id="34282"/>
    <lineage>
        <taxon>Eukaryota</taxon>
        <taxon>Viridiplantae</taxon>
        <taxon>Streptophyta</taxon>
        <taxon>Embryophyta</taxon>
        <taxon>Tracheophyta</taxon>
        <taxon>Spermatophyta</taxon>
        <taxon>Magnoliopsida</taxon>
        <taxon>eudicotyledons</taxon>
        <taxon>Gunneridae</taxon>
        <taxon>Pentapetalae</taxon>
        <taxon>rosids</taxon>
        <taxon>malvids</taxon>
        <taxon>Malvales</taxon>
        <taxon>Malvaceae</taxon>
        <taxon>Malvoideae</taxon>
        <taxon>Gossypium</taxon>
    </lineage>
</organism>
<gene>
    <name evidence="1" type="ORF">Gogos_009152</name>
</gene>
<proteinExistence type="predicted"/>
<feature type="non-terminal residue" evidence="1">
    <location>
        <position position="1"/>
    </location>
</feature>
<dbReference type="AlphaFoldDB" id="A0A7J9CDR0"/>
<evidence type="ECO:0000313" key="1">
    <source>
        <dbReference type="EMBL" id="MBA0746652.1"/>
    </source>
</evidence>
<protein>
    <recommendedName>
        <fullName evidence="3">RNase H type-1 domain-containing protein</fullName>
    </recommendedName>
</protein>
<dbReference type="Proteomes" id="UP000593579">
    <property type="component" value="Unassembled WGS sequence"/>
</dbReference>
<evidence type="ECO:0008006" key="3">
    <source>
        <dbReference type="Google" id="ProtNLM"/>
    </source>
</evidence>
<comment type="caution">
    <text evidence="1">The sequence shown here is derived from an EMBL/GenBank/DDBJ whole genome shotgun (WGS) entry which is preliminary data.</text>
</comment>
<dbReference type="EMBL" id="JABEZY010000009">
    <property type="protein sequence ID" value="MBA0746652.1"/>
    <property type="molecule type" value="Genomic_DNA"/>
</dbReference>
<sequence length="73" mass="8135">LGHDRINNRVGYGVIARDEDIFVLDGGGGFEDETMLVERAKTFTFDESILIACKLNIKADVIFETDNSSLVNR</sequence>
<keyword evidence="2" id="KW-1185">Reference proteome</keyword>
<dbReference type="OrthoDB" id="995925at2759"/>